<dbReference type="SUPFAM" id="SSF49723">
    <property type="entry name" value="Lipase/lipooxygenase domain (PLAT/LH2 domain)"/>
    <property type="match status" value="1"/>
</dbReference>
<dbReference type="PRINTS" id="PR01433">
    <property type="entry name" value="POLYCYSTIN2"/>
</dbReference>
<feature type="disulfide bond" evidence="8">
    <location>
        <begin position="481"/>
        <end position="494"/>
    </location>
</feature>
<keyword evidence="13" id="KW-1185">Reference proteome</keyword>
<sequence>ITLTGTEGESEPHHLTDPEKPVFERGGVDMFLLTTHFSLGDLQRIRLWHDNSGKHPARYVNKVMVQDLETGQKWHFLCNSWLAVDVAECTLDKVFLVATETDLKRFNLFFMKTAKDFRDGHIWFSVISRPPCSTFTRVQRVSCCFSLLLCTMLTSIMFWGIPIDPSEQTMDLHIEFTWQQVMVGIQSSIIMFPINLLIVSIFRNTRPREKTLYKQLRHVEKELGLLGPSRFPNPNSYSRAMQQVQGMKRHLEFHLSSSSLDGDQFSRSPSPEQSLNNVAHKKCCQGGLPWWFVFIGWTLVITTSGVSGYFTMMYGLTYGKDRSINWLVSMVVSFFESLFITQPLKSISGDPDGVRAARRDSTCSFYQPPPPTDIERMRRNTIKEQKVFALIREILYMGFMWVLLLVAYGQRDPNAYFLTRHIRQSFSKGISDTMSIQDVFNWANTTLLSNLYGDYPYITDGNSKLVGNARLRQVRVQKNSCRVPRSMRQSVPDCHAPYSWDLEEMSSYGPGWSLSVGGNTSLNPHSPWVYKSQSKLRAYPIWGGVMLYRGGGFVMDLGTDLQNSTILQYLYDNTWFDMYTRAIFVEFTVYNANVNLFCIVTLMLETTAIAFRFRSELQSVRLYQSTGGLHIFVMASEIVYFLFIVYYMFVQGKLMRTQKWAYFKSKWNLIELAIILLSWSALSVFIKRTLLGKRDMIFYQNNKERFASFHETAQADAVLGYLIAFLVLLATVKLWHLLRLNPKLHMITATLQRAWTDISGFLVVMTIMFLAYSIASNLMYGWKLYSYRTLLDAAQTIVSLQLGIFNYEEVLNYNPVLGAFFIGSCIVFMTFVVLNLFISVILVAFSQEQKHHKPSEEEEIVDLMLMKLCSLFGLKCKK</sequence>
<evidence type="ECO:0000313" key="13">
    <source>
        <dbReference type="Proteomes" id="UP000264800"/>
    </source>
</evidence>
<evidence type="ECO:0000256" key="8">
    <source>
        <dbReference type="PIRSR" id="PIRSR603915-2"/>
    </source>
</evidence>
<keyword evidence="4" id="KW-0732">Signal</keyword>
<dbReference type="InterPro" id="IPR013122">
    <property type="entry name" value="PKD1_2_channel"/>
</dbReference>
<dbReference type="PROSITE" id="PS50095">
    <property type="entry name" value="PLAT"/>
    <property type="match status" value="1"/>
</dbReference>
<dbReference type="InterPro" id="IPR051223">
    <property type="entry name" value="Polycystin"/>
</dbReference>
<dbReference type="Pfam" id="PF20519">
    <property type="entry name" value="Polycystin_dom"/>
    <property type="match status" value="1"/>
</dbReference>
<dbReference type="InterPro" id="IPR046791">
    <property type="entry name" value="Polycystin_dom"/>
</dbReference>
<accession>A0A3Q3ABJ3</accession>
<comment type="similarity">
    <text evidence="2">Belongs to the polycystin family.</text>
</comment>
<evidence type="ECO:0000256" key="5">
    <source>
        <dbReference type="ARBA" id="ARBA00022989"/>
    </source>
</evidence>
<dbReference type="FunFam" id="1.10.287.70:FF:000086">
    <property type="entry name" value="Polycystic kidney disease 2"/>
    <property type="match status" value="1"/>
</dbReference>
<protein>
    <submittedName>
        <fullName evidence="12">Polycystic kidney disease 1 like 2a</fullName>
    </submittedName>
</protein>
<dbReference type="GO" id="GO:0005262">
    <property type="term" value="F:calcium channel activity"/>
    <property type="evidence" value="ECO:0007669"/>
    <property type="project" value="TreeGrafter"/>
</dbReference>
<comment type="subcellular location">
    <subcellularLocation>
        <location evidence="1">Membrane</location>
        <topology evidence="1">Multi-pass membrane protein</topology>
    </subcellularLocation>
</comment>
<keyword evidence="3 10" id="KW-0812">Transmembrane</keyword>
<evidence type="ECO:0000313" key="12">
    <source>
        <dbReference type="Ensembl" id="ENSKMAP00000008499.1"/>
    </source>
</evidence>
<dbReference type="GO" id="GO:0016020">
    <property type="term" value="C:membrane"/>
    <property type="evidence" value="ECO:0007669"/>
    <property type="project" value="UniProtKB-SubCell"/>
</dbReference>
<name>A0A3Q3ABJ3_KRYMA</name>
<dbReference type="Gene3D" id="2.60.60.20">
    <property type="entry name" value="PLAT/LH2 domain"/>
    <property type="match status" value="1"/>
</dbReference>
<evidence type="ECO:0000259" key="11">
    <source>
        <dbReference type="PROSITE" id="PS50095"/>
    </source>
</evidence>
<dbReference type="Pfam" id="PF01477">
    <property type="entry name" value="PLAT"/>
    <property type="match status" value="1"/>
</dbReference>
<evidence type="ECO:0000256" key="2">
    <source>
        <dbReference type="ARBA" id="ARBA00007200"/>
    </source>
</evidence>
<dbReference type="Gene3D" id="1.10.287.70">
    <property type="match status" value="1"/>
</dbReference>
<feature type="transmembrane region" description="Helical" evidence="10">
    <location>
        <begin position="594"/>
        <end position="611"/>
    </location>
</feature>
<evidence type="ECO:0000256" key="1">
    <source>
        <dbReference type="ARBA" id="ARBA00004141"/>
    </source>
</evidence>
<dbReference type="CDD" id="cd01752">
    <property type="entry name" value="PLAT_polycystin"/>
    <property type="match status" value="1"/>
</dbReference>
<dbReference type="Pfam" id="PF08016">
    <property type="entry name" value="PKD_channel"/>
    <property type="match status" value="1"/>
</dbReference>
<feature type="transmembrane region" description="Helical" evidence="10">
    <location>
        <begin position="290"/>
        <end position="312"/>
    </location>
</feature>
<feature type="transmembrane region" description="Helical" evidence="10">
    <location>
        <begin position="387"/>
        <end position="408"/>
    </location>
</feature>
<dbReference type="PANTHER" id="PTHR10877">
    <property type="entry name" value="POLYCYSTIN FAMILY MEMBER"/>
    <property type="match status" value="1"/>
</dbReference>
<keyword evidence="7" id="KW-0325">Glycoprotein</keyword>
<feature type="transmembrane region" description="Helical" evidence="10">
    <location>
        <begin position="669"/>
        <end position="686"/>
    </location>
</feature>
<dbReference type="Proteomes" id="UP000264800">
    <property type="component" value="Unplaced"/>
</dbReference>
<reference evidence="12" key="2">
    <citation type="submission" date="2025-09" db="UniProtKB">
        <authorList>
            <consortium name="Ensembl"/>
        </authorList>
    </citation>
    <scope>IDENTIFICATION</scope>
</reference>
<dbReference type="SMART" id="SM00308">
    <property type="entry name" value="LH2"/>
    <property type="match status" value="1"/>
</dbReference>
<dbReference type="InterPro" id="IPR001024">
    <property type="entry name" value="PLAT/LH2_dom"/>
</dbReference>
<proteinExistence type="inferred from homology"/>
<keyword evidence="6 10" id="KW-0472">Membrane</keyword>
<keyword evidence="5 10" id="KW-1133">Transmembrane helix</keyword>
<evidence type="ECO:0000256" key="6">
    <source>
        <dbReference type="ARBA" id="ARBA00023136"/>
    </source>
</evidence>
<comment type="caution">
    <text evidence="9">Lacks conserved residue(s) required for the propagation of feature annotation.</text>
</comment>
<feature type="transmembrane region" description="Helical" evidence="10">
    <location>
        <begin position="143"/>
        <end position="161"/>
    </location>
</feature>
<dbReference type="InterPro" id="IPR036392">
    <property type="entry name" value="PLAT/LH2_dom_sf"/>
</dbReference>
<feature type="transmembrane region" description="Helical" evidence="10">
    <location>
        <begin position="718"/>
        <end position="738"/>
    </location>
</feature>
<dbReference type="Ensembl" id="ENSKMAT00000008629.1">
    <property type="protein sequence ID" value="ENSKMAP00000008499.1"/>
    <property type="gene ID" value="ENSKMAG00000006348.1"/>
</dbReference>
<feature type="transmembrane region" description="Helical" evidence="10">
    <location>
        <begin position="631"/>
        <end position="649"/>
    </location>
</feature>
<evidence type="ECO:0000256" key="3">
    <source>
        <dbReference type="ARBA" id="ARBA00022692"/>
    </source>
</evidence>
<feature type="transmembrane region" description="Helical" evidence="10">
    <location>
        <begin position="758"/>
        <end position="778"/>
    </location>
</feature>
<feature type="domain" description="PLAT" evidence="11">
    <location>
        <begin position="1"/>
        <end position="96"/>
    </location>
</feature>
<feature type="transmembrane region" description="Helical" evidence="10">
    <location>
        <begin position="819"/>
        <end position="845"/>
    </location>
</feature>
<evidence type="ECO:0000256" key="4">
    <source>
        <dbReference type="ARBA" id="ARBA00022729"/>
    </source>
</evidence>
<reference evidence="12" key="1">
    <citation type="submission" date="2025-08" db="UniProtKB">
        <authorList>
            <consortium name="Ensembl"/>
        </authorList>
    </citation>
    <scope>IDENTIFICATION</scope>
</reference>
<organism evidence="12 13">
    <name type="scientific">Kryptolebias marmoratus</name>
    <name type="common">Mangrove killifish</name>
    <name type="synonym">Rivulus marmoratus</name>
    <dbReference type="NCBI Taxonomy" id="37003"/>
    <lineage>
        <taxon>Eukaryota</taxon>
        <taxon>Metazoa</taxon>
        <taxon>Chordata</taxon>
        <taxon>Craniata</taxon>
        <taxon>Vertebrata</taxon>
        <taxon>Euteleostomi</taxon>
        <taxon>Actinopterygii</taxon>
        <taxon>Neopterygii</taxon>
        <taxon>Teleostei</taxon>
        <taxon>Neoteleostei</taxon>
        <taxon>Acanthomorphata</taxon>
        <taxon>Ovalentaria</taxon>
        <taxon>Atherinomorphae</taxon>
        <taxon>Cyprinodontiformes</taxon>
        <taxon>Rivulidae</taxon>
        <taxon>Kryptolebias</taxon>
    </lineage>
</organism>
<dbReference type="OMA" id="AVKRKWH"/>
<feature type="transmembrane region" description="Helical" evidence="10">
    <location>
        <begin position="181"/>
        <end position="202"/>
    </location>
</feature>
<dbReference type="InterPro" id="IPR042060">
    <property type="entry name" value="PLAT_polycystin1"/>
</dbReference>
<evidence type="ECO:0000256" key="9">
    <source>
        <dbReference type="PROSITE-ProRule" id="PRU00152"/>
    </source>
</evidence>
<dbReference type="AlphaFoldDB" id="A0A3Q3ABJ3"/>
<evidence type="ECO:0000256" key="10">
    <source>
        <dbReference type="SAM" id="Phobius"/>
    </source>
</evidence>
<dbReference type="GO" id="GO:0005509">
    <property type="term" value="F:calcium ion binding"/>
    <property type="evidence" value="ECO:0007669"/>
    <property type="project" value="InterPro"/>
</dbReference>
<dbReference type="GO" id="GO:0050982">
    <property type="term" value="P:detection of mechanical stimulus"/>
    <property type="evidence" value="ECO:0007669"/>
    <property type="project" value="TreeGrafter"/>
</dbReference>
<dbReference type="STRING" id="37003.ENSKMAP00000008499"/>
<dbReference type="InterPro" id="IPR003915">
    <property type="entry name" value="PKD_2"/>
</dbReference>
<evidence type="ECO:0000256" key="7">
    <source>
        <dbReference type="ARBA" id="ARBA00023180"/>
    </source>
</evidence>
<dbReference type="PANTHER" id="PTHR10877:SF134">
    <property type="entry name" value="POLYCYSTIN-1-LIKE PROTEIN 2"/>
    <property type="match status" value="1"/>
</dbReference>
<dbReference type="GeneTree" id="ENSGT00940000164905"/>